<reference evidence="4" key="2">
    <citation type="journal article" date="2009" name="Genome Res.">
        <title>Comparative genomic analyses of the human fungal pathogens Coccidioides and their relatives.</title>
        <authorList>
            <person name="Sharpton T.J."/>
            <person name="Stajich J.E."/>
            <person name="Rounsley S.D."/>
            <person name="Gardner M.J."/>
            <person name="Wortman J.R."/>
            <person name="Jordar V.S."/>
            <person name="Maiti R."/>
            <person name="Kodira C.D."/>
            <person name="Neafsey D.E."/>
            <person name="Zeng Q."/>
            <person name="Hung C.-Y."/>
            <person name="McMahan C."/>
            <person name="Muszewska A."/>
            <person name="Grynberg M."/>
            <person name="Mandel M.A."/>
            <person name="Kellner E.M."/>
            <person name="Barker B.M."/>
            <person name="Galgiani J.N."/>
            <person name="Orbach M.J."/>
            <person name="Kirkland T.N."/>
            <person name="Cole G.T."/>
            <person name="Henn M.R."/>
            <person name="Birren B.W."/>
            <person name="Taylor J.W."/>
        </authorList>
    </citation>
    <scope>NUCLEOTIDE SEQUENCE [LARGE SCALE GENOMIC DNA]</scope>
    <source>
        <strain evidence="4">RMSCC 3488</strain>
    </source>
</reference>
<reference evidence="3 4" key="1">
    <citation type="submission" date="2007-06" db="EMBL/GenBank/DDBJ databases">
        <title>The Genome Sequence of Coccidioides posadasii RMSCC_3488.</title>
        <authorList>
            <consortium name="Coccidioides Genome Resources Consortium"/>
            <consortium name="The Broad Institute Genome Sequencing Platform"/>
            <person name="Henn M.R."/>
            <person name="Sykes S."/>
            <person name="Young S."/>
            <person name="Jaffe D."/>
            <person name="Berlin A."/>
            <person name="Alvarez P."/>
            <person name="Butler J."/>
            <person name="Gnerre S."/>
            <person name="Grabherr M."/>
            <person name="Mauceli E."/>
            <person name="Brockman W."/>
            <person name="Kodira C."/>
            <person name="Alvarado L."/>
            <person name="Zeng Q."/>
            <person name="Crawford M."/>
            <person name="Antoine C."/>
            <person name="Devon K."/>
            <person name="Galgiani J."/>
            <person name="Orsborn K."/>
            <person name="Lewis M.L."/>
            <person name="Nusbaum C."/>
            <person name="Galagan J."/>
            <person name="Birren B."/>
        </authorList>
    </citation>
    <scope>NUCLEOTIDE SEQUENCE [LARGE SCALE GENOMIC DNA]</scope>
    <source>
        <strain evidence="3 4">RMSCC 3488</strain>
    </source>
</reference>
<sequence length="142" mass="15985">MKFFGFTLLFLQAFLVCAQATTQPKLENFTLASGSVTNTLDPNEKYEKESRDINEVIKLDPTNITMAIPPEDLPSGNPTERQHARDLSKRPGKCPVHLPWLCDGVVVFFDSMGHQFQLRCGECHASNAIDRAVRLLYDRSLC</sequence>
<protein>
    <recommendedName>
        <fullName evidence="5">Cytochrome c domain-containing protein</fullName>
    </recommendedName>
</protein>
<evidence type="ECO:0000256" key="1">
    <source>
        <dbReference type="SAM" id="MobiDB-lite"/>
    </source>
</evidence>
<organism evidence="3 4">
    <name type="scientific">Coccidioides posadasii RMSCC 3488</name>
    <dbReference type="NCBI Taxonomy" id="454284"/>
    <lineage>
        <taxon>Eukaryota</taxon>
        <taxon>Fungi</taxon>
        <taxon>Dikarya</taxon>
        <taxon>Ascomycota</taxon>
        <taxon>Pezizomycotina</taxon>
        <taxon>Eurotiomycetes</taxon>
        <taxon>Eurotiomycetidae</taxon>
        <taxon>Onygenales</taxon>
        <taxon>Onygenaceae</taxon>
        <taxon>Coccidioides</taxon>
    </lineage>
</organism>
<evidence type="ECO:0000313" key="4">
    <source>
        <dbReference type="Proteomes" id="UP000054567"/>
    </source>
</evidence>
<proteinExistence type="predicted"/>
<feature type="chain" id="PRO_5005270842" description="Cytochrome c domain-containing protein" evidence="2">
    <location>
        <begin position="21"/>
        <end position="142"/>
    </location>
</feature>
<evidence type="ECO:0000256" key="2">
    <source>
        <dbReference type="SAM" id="SignalP"/>
    </source>
</evidence>
<dbReference type="OrthoDB" id="4203065at2759"/>
<evidence type="ECO:0000313" key="3">
    <source>
        <dbReference type="EMBL" id="KMM63923.1"/>
    </source>
</evidence>
<evidence type="ECO:0008006" key="5">
    <source>
        <dbReference type="Google" id="ProtNLM"/>
    </source>
</evidence>
<name>A0A0J6F1F8_COCPO</name>
<dbReference type="VEuPathDB" id="FungiDB:CPAG_00276"/>
<reference evidence="4" key="3">
    <citation type="journal article" date="2010" name="Genome Res.">
        <title>Population genomic sequencing of Coccidioides fungi reveals recent hybridization and transposon control.</title>
        <authorList>
            <person name="Neafsey D.E."/>
            <person name="Barker B.M."/>
            <person name="Sharpton T.J."/>
            <person name="Stajich J.E."/>
            <person name="Park D.J."/>
            <person name="Whiston E."/>
            <person name="Hung C.-Y."/>
            <person name="McMahan C."/>
            <person name="White J."/>
            <person name="Sykes S."/>
            <person name="Heiman D."/>
            <person name="Young S."/>
            <person name="Zeng Q."/>
            <person name="Abouelleil A."/>
            <person name="Aftuck L."/>
            <person name="Bessette D."/>
            <person name="Brown A."/>
            <person name="FitzGerald M."/>
            <person name="Lui A."/>
            <person name="Macdonald J.P."/>
            <person name="Priest M."/>
            <person name="Orbach M.J."/>
            <person name="Galgiani J.N."/>
            <person name="Kirkland T.N."/>
            <person name="Cole G.T."/>
            <person name="Birren B.W."/>
            <person name="Henn M.R."/>
            <person name="Taylor J.W."/>
            <person name="Rounsley S.D."/>
        </authorList>
    </citation>
    <scope>NUCLEOTIDE SEQUENCE [LARGE SCALE GENOMIC DNA]</scope>
    <source>
        <strain evidence="4">RMSCC 3488</strain>
    </source>
</reference>
<gene>
    <name evidence="3" type="ORF">CPAG_00276</name>
</gene>
<keyword evidence="2" id="KW-0732">Signal</keyword>
<dbReference type="AlphaFoldDB" id="A0A0J6F1F8"/>
<feature type="signal peptide" evidence="2">
    <location>
        <begin position="1"/>
        <end position="20"/>
    </location>
</feature>
<feature type="compositionally biased region" description="Basic and acidic residues" evidence="1">
    <location>
        <begin position="80"/>
        <end position="89"/>
    </location>
</feature>
<accession>A0A0J6F1F8</accession>
<dbReference type="EMBL" id="DS268109">
    <property type="protein sequence ID" value="KMM63923.1"/>
    <property type="molecule type" value="Genomic_DNA"/>
</dbReference>
<feature type="region of interest" description="Disordered" evidence="1">
    <location>
        <begin position="67"/>
        <end position="91"/>
    </location>
</feature>
<dbReference type="Proteomes" id="UP000054567">
    <property type="component" value="Unassembled WGS sequence"/>
</dbReference>